<dbReference type="InterPro" id="IPR009071">
    <property type="entry name" value="HMG_box_dom"/>
</dbReference>
<evidence type="ECO:0000256" key="2">
    <source>
        <dbReference type="ARBA" id="ARBA00023242"/>
    </source>
</evidence>
<dbReference type="OrthoDB" id="6247875at2759"/>
<sequence length="340" mass="37450">MAPTRTSSSFVKQESSTKLPGAVRSRKGPGHIPRPPNAFILYRTWFYYEHKTTGNFEGPQKAFSVDAAGSWNKLSAEEREIWDARAAEAAKEHKEKYPNYQYRPRRKGNSSGNGNAGQKKRARVYEHPVAPWDLPAPPSNSPTRRSSRAAALAAPSYAAMFESESPDSEMESFVNLPHDPNVDADGSDDEEFLATSSKVQSASPSRSTSKYAPRRPAPPPASSPWAPYANPQLMLDNSFASTSTGNGSRSFEDYQYMPNAPPSGLSLPNASDPSFSHDTFGAPQSAYTTSFTNPEAQPQPDNSLWSYDFTTTGNPSMGFNDPLPWSENQFPQYNGYPFSY</sequence>
<organism evidence="6 7">
    <name type="scientific">Cylindrobasidium torrendii FP15055 ss-10</name>
    <dbReference type="NCBI Taxonomy" id="1314674"/>
    <lineage>
        <taxon>Eukaryota</taxon>
        <taxon>Fungi</taxon>
        <taxon>Dikarya</taxon>
        <taxon>Basidiomycota</taxon>
        <taxon>Agaricomycotina</taxon>
        <taxon>Agaricomycetes</taxon>
        <taxon>Agaricomycetidae</taxon>
        <taxon>Agaricales</taxon>
        <taxon>Marasmiineae</taxon>
        <taxon>Physalacriaceae</taxon>
        <taxon>Cylindrobasidium</taxon>
    </lineage>
</organism>
<dbReference type="GO" id="GO:0000981">
    <property type="term" value="F:DNA-binding transcription factor activity, RNA polymerase II-specific"/>
    <property type="evidence" value="ECO:0007669"/>
    <property type="project" value="TreeGrafter"/>
</dbReference>
<protein>
    <recommendedName>
        <fullName evidence="5">HMG box domain-containing protein</fullName>
    </recommendedName>
</protein>
<feature type="DNA-binding region" description="HMG box" evidence="3">
    <location>
        <begin position="32"/>
        <end position="101"/>
    </location>
</feature>
<reference evidence="6 7" key="1">
    <citation type="journal article" date="2015" name="Fungal Genet. Biol.">
        <title>Evolution of novel wood decay mechanisms in Agaricales revealed by the genome sequences of Fistulina hepatica and Cylindrobasidium torrendii.</title>
        <authorList>
            <person name="Floudas D."/>
            <person name="Held B.W."/>
            <person name="Riley R."/>
            <person name="Nagy L.G."/>
            <person name="Koehler G."/>
            <person name="Ransdell A.S."/>
            <person name="Younus H."/>
            <person name="Chow J."/>
            <person name="Chiniquy J."/>
            <person name="Lipzen A."/>
            <person name="Tritt A."/>
            <person name="Sun H."/>
            <person name="Haridas S."/>
            <person name="LaButti K."/>
            <person name="Ohm R.A."/>
            <person name="Kues U."/>
            <person name="Blanchette R.A."/>
            <person name="Grigoriev I.V."/>
            <person name="Minto R.E."/>
            <person name="Hibbett D.S."/>
        </authorList>
    </citation>
    <scope>NUCLEOTIDE SEQUENCE [LARGE SCALE GENOMIC DNA]</scope>
    <source>
        <strain evidence="6 7">FP15055 ss-10</strain>
    </source>
</reference>
<dbReference type="InterPro" id="IPR051356">
    <property type="entry name" value="SOX/SOX-like_TF"/>
</dbReference>
<evidence type="ECO:0000256" key="4">
    <source>
        <dbReference type="SAM" id="MobiDB-lite"/>
    </source>
</evidence>
<dbReference type="SUPFAM" id="SSF47095">
    <property type="entry name" value="HMG-box"/>
    <property type="match status" value="1"/>
</dbReference>
<accession>A0A0D7BJZ8</accession>
<feature type="region of interest" description="Disordered" evidence="4">
    <location>
        <begin position="1"/>
        <end position="34"/>
    </location>
</feature>
<keyword evidence="7" id="KW-1185">Reference proteome</keyword>
<evidence type="ECO:0000256" key="1">
    <source>
        <dbReference type="ARBA" id="ARBA00023125"/>
    </source>
</evidence>
<feature type="compositionally biased region" description="Basic and acidic residues" evidence="4">
    <location>
        <begin position="87"/>
        <end position="97"/>
    </location>
</feature>
<keyword evidence="2 3" id="KW-0539">Nucleus</keyword>
<gene>
    <name evidence="6" type="ORF">CYLTODRAFT_487744</name>
</gene>
<feature type="compositionally biased region" description="Polar residues" evidence="4">
    <location>
        <begin position="238"/>
        <end position="249"/>
    </location>
</feature>
<dbReference type="InterPro" id="IPR036910">
    <property type="entry name" value="HMG_box_dom_sf"/>
</dbReference>
<name>A0A0D7BJZ8_9AGAR</name>
<evidence type="ECO:0000256" key="3">
    <source>
        <dbReference type="PROSITE-ProRule" id="PRU00267"/>
    </source>
</evidence>
<feature type="compositionally biased region" description="Low complexity" evidence="4">
    <location>
        <begin position="141"/>
        <end position="159"/>
    </location>
</feature>
<feature type="compositionally biased region" description="Polar residues" evidence="4">
    <location>
        <begin position="266"/>
        <end position="277"/>
    </location>
</feature>
<dbReference type="PANTHER" id="PTHR45789">
    <property type="entry name" value="FI18025P1"/>
    <property type="match status" value="1"/>
</dbReference>
<proteinExistence type="predicted"/>
<dbReference type="STRING" id="1314674.A0A0D7BJZ8"/>
<dbReference type="Gene3D" id="1.10.30.10">
    <property type="entry name" value="High mobility group box domain"/>
    <property type="match status" value="1"/>
</dbReference>
<keyword evidence="1 3" id="KW-0238">DNA-binding</keyword>
<evidence type="ECO:0000259" key="5">
    <source>
        <dbReference type="PROSITE" id="PS50118"/>
    </source>
</evidence>
<dbReference type="EMBL" id="KN880462">
    <property type="protein sequence ID" value="KIY70858.1"/>
    <property type="molecule type" value="Genomic_DNA"/>
</dbReference>
<feature type="compositionally biased region" description="Polar residues" evidence="4">
    <location>
        <begin position="194"/>
        <end position="210"/>
    </location>
</feature>
<dbReference type="AlphaFoldDB" id="A0A0D7BJZ8"/>
<dbReference type="GO" id="GO:0000978">
    <property type="term" value="F:RNA polymerase II cis-regulatory region sequence-specific DNA binding"/>
    <property type="evidence" value="ECO:0007669"/>
    <property type="project" value="TreeGrafter"/>
</dbReference>
<dbReference type="CDD" id="cd01389">
    <property type="entry name" value="HMG-box_ROX1-like"/>
    <property type="match status" value="1"/>
</dbReference>
<feature type="domain" description="HMG box" evidence="5">
    <location>
        <begin position="32"/>
        <end position="101"/>
    </location>
</feature>
<dbReference type="Pfam" id="PF00505">
    <property type="entry name" value="HMG_box"/>
    <property type="match status" value="1"/>
</dbReference>
<feature type="compositionally biased region" description="Polar residues" evidence="4">
    <location>
        <begin position="1"/>
        <end position="18"/>
    </location>
</feature>
<dbReference type="GO" id="GO:0005634">
    <property type="term" value="C:nucleus"/>
    <property type="evidence" value="ECO:0007669"/>
    <property type="project" value="UniProtKB-UniRule"/>
</dbReference>
<dbReference type="Proteomes" id="UP000054007">
    <property type="component" value="Unassembled WGS sequence"/>
</dbReference>
<feature type="region of interest" description="Disordered" evidence="4">
    <location>
        <begin position="87"/>
        <end position="309"/>
    </location>
</feature>
<feature type="compositionally biased region" description="Polar residues" evidence="4">
    <location>
        <begin position="285"/>
        <end position="309"/>
    </location>
</feature>
<evidence type="ECO:0000313" key="6">
    <source>
        <dbReference type="EMBL" id="KIY70858.1"/>
    </source>
</evidence>
<dbReference type="SMART" id="SM00398">
    <property type="entry name" value="HMG"/>
    <property type="match status" value="1"/>
</dbReference>
<dbReference type="PANTHER" id="PTHR45789:SF2">
    <property type="entry name" value="FI18025P1"/>
    <property type="match status" value="1"/>
</dbReference>
<evidence type="ECO:0000313" key="7">
    <source>
        <dbReference type="Proteomes" id="UP000054007"/>
    </source>
</evidence>
<dbReference type="PROSITE" id="PS50118">
    <property type="entry name" value="HMG_BOX_2"/>
    <property type="match status" value="1"/>
</dbReference>